<dbReference type="EMBL" id="AORI01000005">
    <property type="protein sequence ID" value="ENY69155.1"/>
    <property type="molecule type" value="Genomic_DNA"/>
</dbReference>
<feature type="signal peptide" evidence="1">
    <location>
        <begin position="1"/>
        <end position="20"/>
    </location>
</feature>
<dbReference type="AlphaFoldDB" id="N9TSV7"/>
<dbReference type="InterPro" id="IPR010592">
    <property type="entry name" value="CypI"/>
</dbReference>
<keyword evidence="3" id="KW-1185">Reference proteome</keyword>
<dbReference type="InterPro" id="IPR043100">
    <property type="entry name" value="CypI_dom_II"/>
</dbReference>
<dbReference type="InterPro" id="IPR043099">
    <property type="entry name" value="CypI_dom_I"/>
</dbReference>
<evidence type="ECO:0000313" key="2">
    <source>
        <dbReference type="EMBL" id="ENY69155.1"/>
    </source>
</evidence>
<dbReference type="RefSeq" id="WP_004423763.1">
    <property type="nucleotide sequence ID" value="NZ_AORI01000005.1"/>
</dbReference>
<dbReference type="PROSITE" id="PS51257">
    <property type="entry name" value="PROKAR_LIPOPROTEIN"/>
    <property type="match status" value="1"/>
</dbReference>
<dbReference type="STRING" id="1188233.MAU_1970"/>
<reference evidence="2 3" key="1">
    <citation type="journal article" date="2013" name="Genome Announc.">
        <title>Draft Genome Sequences of Mycoplasma auris and Mycoplasma yeatsii, Two Species of the Ear Canal of Caprinae.</title>
        <authorList>
            <person name="Dordet-Frisoni E."/>
            <person name="Baranowski E."/>
            <person name="Barre A."/>
            <person name="Blanchard A."/>
            <person name="Breton M."/>
            <person name="Couture C."/>
            <person name="Dupuy V."/>
            <person name="Gaurivaud P."/>
            <person name="Jacob D."/>
            <person name="Lemaitre C."/>
            <person name="Manso-Silvan L."/>
            <person name="Nikolski M."/>
            <person name="Nouvel L.X."/>
            <person name="Poumarat F."/>
            <person name="Sirand-Pugnet P."/>
            <person name="Thebault P."/>
            <person name="Theil S."/>
            <person name="Thiaucourt F."/>
            <person name="Citti C."/>
            <person name="Tardy F."/>
        </authorList>
    </citation>
    <scope>NUCLEOTIDE SEQUENCE [LARGE SCALE GENOMIC DNA]</scope>
    <source>
        <strain evidence="2 3">15026</strain>
    </source>
</reference>
<keyword evidence="1" id="KW-0732">Signal</keyword>
<evidence type="ECO:0000313" key="3">
    <source>
        <dbReference type="Proteomes" id="UP000013131"/>
    </source>
</evidence>
<gene>
    <name evidence="2" type="primary">phnD</name>
    <name evidence="2" type="ORF">MAU_1970</name>
</gene>
<proteinExistence type="predicted"/>
<dbReference type="NCBIfam" id="NF045838">
    <property type="entry name" value="MG289_thiam_LP"/>
    <property type="match status" value="1"/>
</dbReference>
<dbReference type="PATRIC" id="fig|1188233.3.peg.199"/>
<organism evidence="2 3">
    <name type="scientific">Metamycoplasma auris 15026</name>
    <dbReference type="NCBI Taxonomy" id="1188233"/>
    <lineage>
        <taxon>Bacteria</taxon>
        <taxon>Bacillati</taxon>
        <taxon>Mycoplasmatota</taxon>
        <taxon>Mycoplasmoidales</taxon>
        <taxon>Metamycoplasmataceae</taxon>
        <taxon>Metamycoplasma</taxon>
    </lineage>
</organism>
<sequence>MKKLNLFMLSAALVSLPLVAASCNTKKELKFAVNAPWSGKKDGHEFFKLLTDEFNKKTNGESSFSVSYVGENTDVASTIAKGSHNIAVITTPLYVKQYKNKHMDNVIPILQTATKAFKFDADETKDIKYKDGKEDDPLRLLAKEAHKLFAEKKYGEWTDKEYKWNGSIYQKFYDDSKIVPYYRGLVMIHGDEQTRKQIKEAWESKDWEKFRDFGIVTSSEDSGSKYIWQEALFRKHFGKNKFESFKKDKLKANDKYITSGNDVKPRNIGQGAIKQFHIVFDDLGSFAYTNNSIGKHFYTPEDNSQIEFLTATEKIPYNVIAVDKKMFNEKEIAALQDVFVNLAKENKDDYGPIVGFNGYIKINDLQKEVIDPYNEVFKD</sequence>
<comment type="caution">
    <text evidence="2">The sequence shown here is derived from an EMBL/GenBank/DDBJ whole genome shotgun (WGS) entry which is preliminary data.</text>
</comment>
<dbReference type="Gene3D" id="3.40.190.180">
    <property type="entry name" value="Cypl, domain I"/>
    <property type="match status" value="1"/>
</dbReference>
<dbReference type="eggNOG" id="ENOG5031Y7G">
    <property type="taxonomic scope" value="Bacteria"/>
</dbReference>
<dbReference type="Gene3D" id="3.40.190.190">
    <property type="entry name" value="CypI, domain 2"/>
    <property type="match status" value="1"/>
</dbReference>
<dbReference type="Pfam" id="PF06646">
    <property type="entry name" value="CypI"/>
    <property type="match status" value="1"/>
</dbReference>
<dbReference type="OrthoDB" id="401239at2"/>
<protein>
    <submittedName>
        <fullName evidence="2">Alkylphosphonate ABC transporter, substrate-binding protein (PhnD)</fullName>
    </submittedName>
</protein>
<accession>N9TSV7</accession>
<feature type="chain" id="PRO_5004153158" evidence="1">
    <location>
        <begin position="21"/>
        <end position="379"/>
    </location>
</feature>
<evidence type="ECO:0000256" key="1">
    <source>
        <dbReference type="SAM" id="SignalP"/>
    </source>
</evidence>
<dbReference type="Proteomes" id="UP000013131">
    <property type="component" value="Unassembled WGS sequence"/>
</dbReference>
<name>N9TSV7_9BACT</name>